<dbReference type="PANTHER" id="PTHR10696:SF56">
    <property type="entry name" value="TAUD_TFDA-LIKE DOMAIN-CONTAINING PROTEIN"/>
    <property type="match status" value="1"/>
</dbReference>
<keyword evidence="2" id="KW-0560">Oxidoreductase</keyword>
<accession>A0A085WEY5</accession>
<dbReference type="Pfam" id="PF02668">
    <property type="entry name" value="TauD"/>
    <property type="match status" value="1"/>
</dbReference>
<organism evidence="5 6">
    <name type="scientific">Hyalangium minutum</name>
    <dbReference type="NCBI Taxonomy" id="394096"/>
    <lineage>
        <taxon>Bacteria</taxon>
        <taxon>Pseudomonadati</taxon>
        <taxon>Myxococcota</taxon>
        <taxon>Myxococcia</taxon>
        <taxon>Myxococcales</taxon>
        <taxon>Cystobacterineae</taxon>
        <taxon>Archangiaceae</taxon>
        <taxon>Hyalangium</taxon>
    </lineage>
</organism>
<comment type="caution">
    <text evidence="5">The sequence shown here is derived from an EMBL/GenBank/DDBJ whole genome shotgun (WGS) entry which is preliminary data.</text>
</comment>
<dbReference type="STRING" id="394096.DB31_1313"/>
<dbReference type="InterPro" id="IPR042098">
    <property type="entry name" value="TauD-like_sf"/>
</dbReference>
<comment type="cofactor">
    <cofactor evidence="1">
        <name>Fe(2+)</name>
        <dbReference type="ChEBI" id="CHEBI:29033"/>
    </cofactor>
</comment>
<evidence type="ECO:0000313" key="5">
    <source>
        <dbReference type="EMBL" id="KFE66248.1"/>
    </source>
</evidence>
<evidence type="ECO:0000256" key="3">
    <source>
        <dbReference type="ARBA" id="ARBA00023194"/>
    </source>
</evidence>
<gene>
    <name evidence="5" type="ORF">DB31_1313</name>
</gene>
<evidence type="ECO:0000256" key="1">
    <source>
        <dbReference type="ARBA" id="ARBA00001954"/>
    </source>
</evidence>
<keyword evidence="3" id="KW-0045">Antibiotic biosynthesis</keyword>
<dbReference type="SUPFAM" id="SSF51197">
    <property type="entry name" value="Clavaminate synthase-like"/>
    <property type="match status" value="1"/>
</dbReference>
<proteinExistence type="predicted"/>
<dbReference type="GO" id="GO:0016706">
    <property type="term" value="F:2-oxoglutarate-dependent dioxygenase activity"/>
    <property type="evidence" value="ECO:0007669"/>
    <property type="project" value="UniProtKB-ARBA"/>
</dbReference>
<feature type="domain" description="TauD/TfdA-like" evidence="4">
    <location>
        <begin position="124"/>
        <end position="320"/>
    </location>
</feature>
<evidence type="ECO:0000256" key="2">
    <source>
        <dbReference type="ARBA" id="ARBA00023002"/>
    </source>
</evidence>
<sequence length="357" mass="40293">MTTAIAHSFAPFSATQSFTPARNNPDVYVDTRMFRPQLQQLLATRPHISPSQTERFLLEAELMFQAFPEPIRRAVLELKNGLARYPFKVFPLMPTDPALPPTPLDSRRPRVEGAMMGEWLSGAFTRGLGEPFGYIQQNEGEIFQNNSPVKLHANAQSGESSATELWFHTDASFHPLPPAFVVLHCLRPDPAREAVTSFAALSDIMAQLTPRQRQVLREPRFLSDGVEYDYDDVNQRGNRMVKVPLVYGSEEDPFLAYDQDVHRPLDPEASDTMRALNLAMESVAQHVKLEAGDVAIFDNRRSIHKRSPFKASYDGNDRWCLLTYVAGNQIDSSREKRMPSRRRVLDVPAVMGFGMGM</sequence>
<keyword evidence="6" id="KW-1185">Reference proteome</keyword>
<dbReference type="AlphaFoldDB" id="A0A085WEY5"/>
<dbReference type="Proteomes" id="UP000028725">
    <property type="component" value="Unassembled WGS sequence"/>
</dbReference>
<dbReference type="OrthoDB" id="480112at2"/>
<dbReference type="Gene3D" id="3.60.130.10">
    <property type="entry name" value="Clavaminate synthase-like"/>
    <property type="match status" value="1"/>
</dbReference>
<name>A0A085WEY5_9BACT</name>
<evidence type="ECO:0000259" key="4">
    <source>
        <dbReference type="Pfam" id="PF02668"/>
    </source>
</evidence>
<dbReference type="RefSeq" id="WP_052420288.1">
    <property type="nucleotide sequence ID" value="NZ_JMCB01000011.1"/>
</dbReference>
<dbReference type="EMBL" id="JMCB01000011">
    <property type="protein sequence ID" value="KFE66248.1"/>
    <property type="molecule type" value="Genomic_DNA"/>
</dbReference>
<dbReference type="InterPro" id="IPR050411">
    <property type="entry name" value="AlphaKG_dependent_hydroxylases"/>
</dbReference>
<dbReference type="InterPro" id="IPR003819">
    <property type="entry name" value="TauD/TfdA-like"/>
</dbReference>
<reference evidence="5 6" key="1">
    <citation type="submission" date="2014-04" db="EMBL/GenBank/DDBJ databases">
        <title>Genome assembly of Hyalangium minutum DSM 14724.</title>
        <authorList>
            <person name="Sharma G."/>
            <person name="Subramanian S."/>
        </authorList>
    </citation>
    <scope>NUCLEOTIDE SEQUENCE [LARGE SCALE GENOMIC DNA]</scope>
    <source>
        <strain evidence="5 6">DSM 14724</strain>
    </source>
</reference>
<dbReference type="GO" id="GO:0017000">
    <property type="term" value="P:antibiotic biosynthetic process"/>
    <property type="evidence" value="ECO:0007669"/>
    <property type="project" value="UniProtKB-KW"/>
</dbReference>
<protein>
    <recommendedName>
        <fullName evidence="4">TauD/TfdA-like domain-containing protein</fullName>
    </recommendedName>
</protein>
<dbReference type="PANTHER" id="PTHR10696">
    <property type="entry name" value="GAMMA-BUTYROBETAINE HYDROXYLASE-RELATED"/>
    <property type="match status" value="1"/>
</dbReference>
<evidence type="ECO:0000313" key="6">
    <source>
        <dbReference type="Proteomes" id="UP000028725"/>
    </source>
</evidence>